<protein>
    <submittedName>
        <fullName evidence="2">Uncharacterized protein</fullName>
    </submittedName>
</protein>
<feature type="region of interest" description="Disordered" evidence="1">
    <location>
        <begin position="164"/>
        <end position="196"/>
    </location>
</feature>
<organism evidence="2 3">
    <name type="scientific">Natrialba hulunbeirensis JCM 10989</name>
    <dbReference type="NCBI Taxonomy" id="1227493"/>
    <lineage>
        <taxon>Archaea</taxon>
        <taxon>Methanobacteriati</taxon>
        <taxon>Methanobacteriota</taxon>
        <taxon>Stenosarchaea group</taxon>
        <taxon>Halobacteria</taxon>
        <taxon>Halobacteriales</taxon>
        <taxon>Natrialbaceae</taxon>
        <taxon>Natrialba</taxon>
    </lineage>
</organism>
<dbReference type="Proteomes" id="UP000011519">
    <property type="component" value="Unassembled WGS sequence"/>
</dbReference>
<dbReference type="Pfam" id="PF19130">
    <property type="entry name" value="DUF5813"/>
    <property type="match status" value="1"/>
</dbReference>
<dbReference type="EMBL" id="AOIM01000035">
    <property type="protein sequence ID" value="ELY90331.1"/>
    <property type="molecule type" value="Genomic_DNA"/>
</dbReference>
<feature type="region of interest" description="Disordered" evidence="1">
    <location>
        <begin position="1"/>
        <end position="34"/>
    </location>
</feature>
<name>L9ZW84_9EURY</name>
<proteinExistence type="predicted"/>
<reference evidence="2 3" key="1">
    <citation type="journal article" date="2014" name="PLoS Genet.">
        <title>Phylogenetically driven sequencing of extremely halophilic archaea reveals strategies for static and dynamic osmo-response.</title>
        <authorList>
            <person name="Becker E.A."/>
            <person name="Seitzer P.M."/>
            <person name="Tritt A."/>
            <person name="Larsen D."/>
            <person name="Krusor M."/>
            <person name="Yao A.I."/>
            <person name="Wu D."/>
            <person name="Madern D."/>
            <person name="Eisen J.A."/>
            <person name="Darling A.E."/>
            <person name="Facciotti M.T."/>
        </authorList>
    </citation>
    <scope>NUCLEOTIDE SEQUENCE [LARGE SCALE GENOMIC DNA]</scope>
    <source>
        <strain evidence="2 3">JCM 10989</strain>
    </source>
</reference>
<dbReference type="PATRIC" id="fig|1227493.4.peg.2502"/>
<gene>
    <name evidence="2" type="ORF">C483_12503</name>
</gene>
<dbReference type="AlphaFoldDB" id="L9ZW84"/>
<evidence type="ECO:0000256" key="1">
    <source>
        <dbReference type="SAM" id="MobiDB-lite"/>
    </source>
</evidence>
<comment type="caution">
    <text evidence="2">The sequence shown here is derived from an EMBL/GenBank/DDBJ whole genome shotgun (WGS) entry which is preliminary data.</text>
</comment>
<evidence type="ECO:0000313" key="3">
    <source>
        <dbReference type="Proteomes" id="UP000011519"/>
    </source>
</evidence>
<feature type="compositionally biased region" description="Polar residues" evidence="1">
    <location>
        <begin position="164"/>
        <end position="175"/>
    </location>
</feature>
<dbReference type="RefSeq" id="WP_006653676.1">
    <property type="nucleotide sequence ID" value="NZ_AOIM01000035.1"/>
</dbReference>
<accession>L9ZW84</accession>
<keyword evidence="3" id="KW-1185">Reference proteome</keyword>
<feature type="compositionally biased region" description="Basic and acidic residues" evidence="1">
    <location>
        <begin position="7"/>
        <end position="18"/>
    </location>
</feature>
<evidence type="ECO:0000313" key="2">
    <source>
        <dbReference type="EMBL" id="ELY90331.1"/>
    </source>
</evidence>
<sequence>MTSLPDAIDRELAAHDAFDPADSATEANEDPEQYELTTTVFDARVSATDAPEPRDGQLSVEVTVPTLDAAVADEPVAPVVEDGWFETLERRLADAFTVAQTDTHEEPQVERHDETVTVELEFTAWDAANGVADAKALIEYVEGTYAQGIIPGYEYAGPAATLLESAQSRGQQAADGTSGPAQGRDDHGQGNGNAPL</sequence>
<dbReference type="OrthoDB" id="213744at2157"/>
<dbReference type="InterPro" id="IPR043851">
    <property type="entry name" value="DUF5813"/>
</dbReference>